<name>A7MGX7_CROS8</name>
<accession>A7MGX7</accession>
<evidence type="ECO:0000313" key="2">
    <source>
        <dbReference type="Proteomes" id="UP000000260"/>
    </source>
</evidence>
<gene>
    <name evidence="1" type="ordered locus">ESA_00722</name>
</gene>
<dbReference type="EMBL" id="CP000783">
    <property type="protein sequence ID" value="ABU75999.1"/>
    <property type="molecule type" value="Genomic_DNA"/>
</dbReference>
<organism evidence="1 2">
    <name type="scientific">Cronobacter sakazakii (strain ATCC BAA-894)</name>
    <name type="common">Enterobacter sakazakii</name>
    <dbReference type="NCBI Taxonomy" id="290339"/>
    <lineage>
        <taxon>Bacteria</taxon>
        <taxon>Pseudomonadati</taxon>
        <taxon>Pseudomonadota</taxon>
        <taxon>Gammaproteobacteria</taxon>
        <taxon>Enterobacterales</taxon>
        <taxon>Enterobacteriaceae</taxon>
        <taxon>Cronobacter</taxon>
    </lineage>
</organism>
<dbReference type="KEGG" id="esa:ESA_00722"/>
<reference evidence="1 2" key="1">
    <citation type="journal article" date="2010" name="PLoS ONE">
        <title>Genome sequence of Cronobacter sakazakii BAA-894 and comparative genomic hybridization analysis with other Cronobacter species.</title>
        <authorList>
            <person name="Kucerova E."/>
            <person name="Clifton S.W."/>
            <person name="Xia X.Q."/>
            <person name="Long F."/>
            <person name="Porwollik S."/>
            <person name="Fulton L."/>
            <person name="Fronick C."/>
            <person name="Minx P."/>
            <person name="Kyung K."/>
            <person name="Warren W."/>
            <person name="Fulton R."/>
            <person name="Feng D."/>
            <person name="Wollam A."/>
            <person name="Shah N."/>
            <person name="Bhonagiri V."/>
            <person name="Nash W.E."/>
            <person name="Hallsworth-Pepin K."/>
            <person name="Wilson R.K."/>
            <person name="McClelland M."/>
            <person name="Forsythe S.J."/>
        </authorList>
    </citation>
    <scope>NUCLEOTIDE SEQUENCE [LARGE SCALE GENOMIC DNA]</scope>
    <source>
        <strain evidence="1 2">ATCC BAA-894</strain>
    </source>
</reference>
<proteinExistence type="predicted"/>
<sequence>MLLSSVHLKAVNQAAGWMYAAVYRMPELPGLIREKRIIFLSAQFNVDSVLSAGRAMGFIMLTVRDVQHFLVVHQFT</sequence>
<dbReference type="HOGENOM" id="CLU_2648393_0_0_6"/>
<evidence type="ECO:0000313" key="1">
    <source>
        <dbReference type="EMBL" id="ABU75999.1"/>
    </source>
</evidence>
<dbReference type="AlphaFoldDB" id="A7MGX7"/>
<keyword evidence="2" id="KW-1185">Reference proteome</keyword>
<protein>
    <submittedName>
        <fullName evidence="1">Uncharacterized protein</fullName>
    </submittedName>
</protein>
<dbReference type="Proteomes" id="UP000000260">
    <property type="component" value="Chromosome"/>
</dbReference>